<evidence type="ECO:0000256" key="1">
    <source>
        <dbReference type="SAM" id="MobiDB-lite"/>
    </source>
</evidence>
<dbReference type="PANTHER" id="PTHR10562">
    <property type="entry name" value="SMALL UBIQUITIN-RELATED MODIFIER"/>
    <property type="match status" value="1"/>
</dbReference>
<feature type="region of interest" description="Disordered" evidence="1">
    <location>
        <begin position="165"/>
        <end position="187"/>
    </location>
</feature>
<protein>
    <recommendedName>
        <fullName evidence="4">Rad60/SUMO-like domain-containing protein</fullName>
    </recommendedName>
</protein>
<dbReference type="InterPro" id="IPR029071">
    <property type="entry name" value="Ubiquitin-like_domsf"/>
</dbReference>
<feature type="compositionally biased region" description="Low complexity" evidence="1">
    <location>
        <begin position="178"/>
        <end position="187"/>
    </location>
</feature>
<feature type="region of interest" description="Disordered" evidence="1">
    <location>
        <begin position="1"/>
        <end position="111"/>
    </location>
</feature>
<evidence type="ECO:0000313" key="3">
    <source>
        <dbReference type="Proteomes" id="UP001165085"/>
    </source>
</evidence>
<dbReference type="Proteomes" id="UP001165085">
    <property type="component" value="Unassembled WGS sequence"/>
</dbReference>
<comment type="caution">
    <text evidence="2">The sequence shown here is derived from an EMBL/GenBank/DDBJ whole genome shotgun (WGS) entry which is preliminary data.</text>
</comment>
<dbReference type="SUPFAM" id="SSF54236">
    <property type="entry name" value="Ubiquitin-like"/>
    <property type="match status" value="1"/>
</dbReference>
<reference evidence="3" key="1">
    <citation type="journal article" date="2023" name="Commun. Biol.">
        <title>Genome analysis of Parmales, the sister group of diatoms, reveals the evolutionary specialization of diatoms from phago-mixotrophs to photoautotrophs.</title>
        <authorList>
            <person name="Ban H."/>
            <person name="Sato S."/>
            <person name="Yoshikawa S."/>
            <person name="Yamada K."/>
            <person name="Nakamura Y."/>
            <person name="Ichinomiya M."/>
            <person name="Sato N."/>
            <person name="Blanc-Mathieu R."/>
            <person name="Endo H."/>
            <person name="Kuwata A."/>
            <person name="Ogata H."/>
        </authorList>
    </citation>
    <scope>NUCLEOTIDE SEQUENCE [LARGE SCALE GENOMIC DNA]</scope>
    <source>
        <strain evidence="3">NIES 3701</strain>
    </source>
</reference>
<dbReference type="Gene3D" id="3.10.20.90">
    <property type="entry name" value="Phosphatidylinositol 3-kinase Catalytic Subunit, Chain A, domain 1"/>
    <property type="match status" value="1"/>
</dbReference>
<feature type="compositionally biased region" description="Low complexity" evidence="1">
    <location>
        <begin position="51"/>
        <end position="84"/>
    </location>
</feature>
<dbReference type="EMBL" id="BRXY01000131">
    <property type="protein sequence ID" value="GMH69268.1"/>
    <property type="molecule type" value="Genomic_DNA"/>
</dbReference>
<dbReference type="AlphaFoldDB" id="A0A9W7EAT4"/>
<feature type="compositionally biased region" description="Basic residues" evidence="1">
    <location>
        <begin position="85"/>
        <end position="95"/>
    </location>
</feature>
<accession>A0A9W7EAT4</accession>
<evidence type="ECO:0008006" key="4">
    <source>
        <dbReference type="Google" id="ProtNLM"/>
    </source>
</evidence>
<feature type="compositionally biased region" description="Acidic residues" evidence="1">
    <location>
        <begin position="37"/>
        <end position="50"/>
    </location>
</feature>
<keyword evidence="3" id="KW-1185">Reference proteome</keyword>
<name>A0A9W7EAT4_9STRA</name>
<evidence type="ECO:0000313" key="2">
    <source>
        <dbReference type="EMBL" id="GMH69268.1"/>
    </source>
</evidence>
<organism evidence="2 3">
    <name type="scientific">Triparma strigata</name>
    <dbReference type="NCBI Taxonomy" id="1606541"/>
    <lineage>
        <taxon>Eukaryota</taxon>
        <taxon>Sar</taxon>
        <taxon>Stramenopiles</taxon>
        <taxon>Ochrophyta</taxon>
        <taxon>Bolidophyceae</taxon>
        <taxon>Parmales</taxon>
        <taxon>Triparmaceae</taxon>
        <taxon>Triparma</taxon>
    </lineage>
</organism>
<dbReference type="OrthoDB" id="10590976at2759"/>
<dbReference type="CDD" id="cd01763">
    <property type="entry name" value="Ubl_SUMO_like"/>
    <property type="match status" value="1"/>
</dbReference>
<proteinExistence type="predicted"/>
<sequence length="434" mass="47244">MSSSSDSDSDSDGSFNFANTNAIKFISKKKPPPQPPDSDDSDDSDSDSDSDGSSGSSAKPMSKSTTKKSSTSKSSTSKSSSSKSKPNKTHTHSTRQHASTDHNTTNTNTNTKDKDIDLVEIDDSFDFDTFDANADHSTPKKRTAALSKAKAIREKLAAAQTNTLIEIDSDSDSPPTPSNTSSASKVVSVSSSSAPQKFITINLRLNGSSIVPLKINYDLRISDEITRYIAASKSGTNIKIVFDGDVILAETCSTLDVEDDDQFDVTFTFTQVPRLKIKTTLPSGISKAWSLKSNDTFSVLYSACEKHYGSSVSLKFDGSIIPPTSTPSSLSMEDSDVIDCLLLSSLPKKPPLISKPVIIKCNRNYNPRQSRKYRLSPSDPLSKIIKPHQEHYKSARGKGVRFYYKGEEVTGRIVGEIGYREEDVLEVVDNGKRK</sequence>
<gene>
    <name evidence="2" type="ORF">TrST_g1115</name>
</gene>